<proteinExistence type="predicted"/>
<name>A0ABV3Q3W1_9BACL</name>
<evidence type="ECO:0000259" key="7">
    <source>
        <dbReference type="Pfam" id="PF03553"/>
    </source>
</evidence>
<comment type="caution">
    <text evidence="8">The sequence shown here is derived from an EMBL/GenBank/DDBJ whole genome shotgun (WGS) entry which is preliminary data.</text>
</comment>
<evidence type="ECO:0000256" key="6">
    <source>
        <dbReference type="SAM" id="Phobius"/>
    </source>
</evidence>
<feature type="transmembrane region" description="Helical" evidence="6">
    <location>
        <begin position="481"/>
        <end position="498"/>
    </location>
</feature>
<feature type="transmembrane region" description="Helical" evidence="6">
    <location>
        <begin position="209"/>
        <end position="226"/>
    </location>
</feature>
<reference evidence="8 9" key="1">
    <citation type="journal article" date="1979" name="Int. J. Syst. Evol. Microbiol.">
        <title>Bacillus globisporus subsp. marinus subsp. nov.</title>
        <authorList>
            <person name="Liu H."/>
        </authorList>
    </citation>
    <scope>NUCLEOTIDE SEQUENCE [LARGE SCALE GENOMIC DNA]</scope>
    <source>
        <strain evidence="8 9">DSM 1297</strain>
    </source>
</reference>
<dbReference type="PANTHER" id="PTHR43478">
    <property type="entry name" value="NA+/H+ ANTIPORTER-RELATED"/>
    <property type="match status" value="1"/>
</dbReference>
<sequence>MEGTWLSLLPPIIAIFMVLITRRVLLSLGAGIVTAALLLTDFAVVNTLKTLWLSFSGLFWSYGSDGAAGELNVWNIFIMLFLLILGVITAFINVSGGARAFGEWAMKRVKTRAGAQVMTACLGVIIFIDDYFNSLVVGQVARPVTDRHKVSRAKLSYLLDSTAAPVCVISPVSSWGAYIITIIAAILADHAITEYTAFSAFMQMVPMNLYVWAALGVVFIVAFRGVDFGQMRKHEDRAIETGKLYDETKEIPGELKTDLPTSKHGTVGDLIWPIVALLIGTVAAMLWTGSQLYTEETGQSASLLDMFAYTDVATSLVYGGMVGLVVTIGFFIRQVKRSSNIGGAEFFLALKEGIKSMLPAIYILSFAWMIVGLIGDIKTDEYLAGIVEASNLSVAWLPVILFVVAGVMAFSTGTSWGSFAILLPIAGSVMAATDISLLLPAMAAVLAGSVFGDHCSPMSDTTILSSTGAGSNHIDHVVTQIPYAVTSAIIAAAGYVLLGFTGNTWLALGLVAILLVVFAIVMGRNPDKARVVSADEALANK</sequence>
<evidence type="ECO:0000256" key="4">
    <source>
        <dbReference type="ARBA" id="ARBA00022989"/>
    </source>
</evidence>
<feature type="transmembrane region" description="Helical" evidence="6">
    <location>
        <begin position="6"/>
        <end position="25"/>
    </location>
</feature>
<evidence type="ECO:0000256" key="1">
    <source>
        <dbReference type="ARBA" id="ARBA00004651"/>
    </source>
</evidence>
<dbReference type="EMBL" id="JBFMIA010000006">
    <property type="protein sequence ID" value="MEW9501969.1"/>
    <property type="molecule type" value="Genomic_DNA"/>
</dbReference>
<evidence type="ECO:0000256" key="5">
    <source>
        <dbReference type="ARBA" id="ARBA00023136"/>
    </source>
</evidence>
<dbReference type="PANTHER" id="PTHR43478:SF1">
    <property type="entry name" value="NA+_H+ ANTIPORTER NHAC-LIKE C-TERMINAL DOMAIN-CONTAINING PROTEIN"/>
    <property type="match status" value="1"/>
</dbReference>
<evidence type="ECO:0000256" key="2">
    <source>
        <dbReference type="ARBA" id="ARBA00022475"/>
    </source>
</evidence>
<feature type="transmembrane region" description="Helical" evidence="6">
    <location>
        <begin position="32"/>
        <end position="53"/>
    </location>
</feature>
<accession>A0ABV3Q3W1</accession>
<evidence type="ECO:0000313" key="9">
    <source>
        <dbReference type="Proteomes" id="UP001556040"/>
    </source>
</evidence>
<dbReference type="Proteomes" id="UP001556040">
    <property type="component" value="Unassembled WGS sequence"/>
</dbReference>
<feature type="transmembrane region" description="Helical" evidence="6">
    <location>
        <begin position="73"/>
        <end position="92"/>
    </location>
</feature>
<evidence type="ECO:0000313" key="8">
    <source>
        <dbReference type="EMBL" id="MEW9501969.1"/>
    </source>
</evidence>
<dbReference type="Pfam" id="PF03553">
    <property type="entry name" value="Na_H_antiporter"/>
    <property type="match status" value="1"/>
</dbReference>
<dbReference type="InterPro" id="IPR018461">
    <property type="entry name" value="Na/H_Antiport_NhaC-like_C"/>
</dbReference>
<feature type="transmembrane region" description="Helical" evidence="6">
    <location>
        <begin position="395"/>
        <end position="423"/>
    </location>
</feature>
<dbReference type="RefSeq" id="WP_367779457.1">
    <property type="nucleotide sequence ID" value="NZ_JBFMIA010000006.1"/>
</dbReference>
<feature type="transmembrane region" description="Helical" evidence="6">
    <location>
        <begin position="270"/>
        <end position="287"/>
    </location>
</feature>
<gene>
    <name evidence="8" type="ORF">AB1471_09160</name>
</gene>
<keyword evidence="5 6" id="KW-0472">Membrane</keyword>
<organism evidence="8 9">
    <name type="scientific">Jeotgalibacillus marinus</name>
    <dbReference type="NCBI Taxonomy" id="86667"/>
    <lineage>
        <taxon>Bacteria</taxon>
        <taxon>Bacillati</taxon>
        <taxon>Bacillota</taxon>
        <taxon>Bacilli</taxon>
        <taxon>Bacillales</taxon>
        <taxon>Caryophanaceae</taxon>
        <taxon>Jeotgalibacillus</taxon>
    </lineage>
</organism>
<feature type="transmembrane region" description="Helical" evidence="6">
    <location>
        <begin position="505"/>
        <end position="523"/>
    </location>
</feature>
<feature type="transmembrane region" description="Helical" evidence="6">
    <location>
        <begin position="353"/>
        <end position="375"/>
    </location>
</feature>
<feature type="domain" description="Na+/H+ antiporter NhaC-like C-terminal" evidence="7">
    <location>
        <begin position="166"/>
        <end position="500"/>
    </location>
</feature>
<keyword evidence="2" id="KW-1003">Cell membrane</keyword>
<feature type="transmembrane region" description="Helical" evidence="6">
    <location>
        <begin position="307"/>
        <end position="332"/>
    </location>
</feature>
<keyword evidence="9" id="KW-1185">Reference proteome</keyword>
<comment type="subcellular location">
    <subcellularLocation>
        <location evidence="1">Cell membrane</location>
        <topology evidence="1">Multi-pass membrane protein</topology>
    </subcellularLocation>
</comment>
<protein>
    <submittedName>
        <fullName evidence="8">Na+/H+ antiporter NhaC family protein</fullName>
    </submittedName>
</protein>
<evidence type="ECO:0000256" key="3">
    <source>
        <dbReference type="ARBA" id="ARBA00022692"/>
    </source>
</evidence>
<keyword evidence="3 6" id="KW-0812">Transmembrane</keyword>
<keyword evidence="4 6" id="KW-1133">Transmembrane helix</keyword>